<keyword evidence="5" id="KW-0479">Metal-binding</keyword>
<evidence type="ECO:0000313" key="9">
    <source>
        <dbReference type="Ensembl" id="ENSMMOP00000018987.1"/>
    </source>
</evidence>
<evidence type="ECO:0000256" key="7">
    <source>
        <dbReference type="ARBA" id="ARBA00023242"/>
    </source>
</evidence>
<comment type="subcellular location">
    <subcellularLocation>
        <location evidence="2">Nucleus</location>
    </subcellularLocation>
</comment>
<evidence type="ECO:0000313" key="10">
    <source>
        <dbReference type="Proteomes" id="UP000261620"/>
    </source>
</evidence>
<dbReference type="InterPro" id="IPR027806">
    <property type="entry name" value="HARBI1_dom"/>
</dbReference>
<keyword evidence="4" id="KW-0540">Nuclease</keyword>
<dbReference type="GO" id="GO:0046872">
    <property type="term" value="F:metal ion binding"/>
    <property type="evidence" value="ECO:0007669"/>
    <property type="project" value="UniProtKB-KW"/>
</dbReference>
<reference evidence="9" key="1">
    <citation type="submission" date="2025-08" db="UniProtKB">
        <authorList>
            <consortium name="Ensembl"/>
        </authorList>
    </citation>
    <scope>IDENTIFICATION</scope>
</reference>
<dbReference type="STRING" id="94237.ENSMMOP00000018987"/>
<keyword evidence="6" id="KW-0378">Hydrolase</keyword>
<proteinExistence type="inferred from homology"/>
<evidence type="ECO:0000256" key="1">
    <source>
        <dbReference type="ARBA" id="ARBA00001968"/>
    </source>
</evidence>
<dbReference type="AlphaFoldDB" id="A0A3Q3X1M9"/>
<dbReference type="OMA" id="PFGGMHA"/>
<organism evidence="9 10">
    <name type="scientific">Mola mola</name>
    <name type="common">Ocean sunfish</name>
    <name type="synonym">Tetraodon mola</name>
    <dbReference type="NCBI Taxonomy" id="94237"/>
    <lineage>
        <taxon>Eukaryota</taxon>
        <taxon>Metazoa</taxon>
        <taxon>Chordata</taxon>
        <taxon>Craniata</taxon>
        <taxon>Vertebrata</taxon>
        <taxon>Euteleostomi</taxon>
        <taxon>Actinopterygii</taxon>
        <taxon>Neopterygii</taxon>
        <taxon>Teleostei</taxon>
        <taxon>Neoteleostei</taxon>
        <taxon>Acanthomorphata</taxon>
        <taxon>Eupercaria</taxon>
        <taxon>Tetraodontiformes</taxon>
        <taxon>Molidae</taxon>
        <taxon>Mola</taxon>
    </lineage>
</organism>
<protein>
    <recommendedName>
        <fullName evidence="8">DDE Tnp4 domain-containing protein</fullName>
    </recommendedName>
</protein>
<dbReference type="GO" id="GO:0005634">
    <property type="term" value="C:nucleus"/>
    <property type="evidence" value="ECO:0007669"/>
    <property type="project" value="UniProtKB-SubCell"/>
</dbReference>
<dbReference type="PANTHER" id="PTHR22930:SF269">
    <property type="entry name" value="NUCLEASE HARBI1-LIKE PROTEIN"/>
    <property type="match status" value="1"/>
</dbReference>
<accession>A0A3Q3X1M9</accession>
<dbReference type="InterPro" id="IPR045249">
    <property type="entry name" value="HARBI1-like"/>
</dbReference>
<dbReference type="GO" id="GO:0016787">
    <property type="term" value="F:hydrolase activity"/>
    <property type="evidence" value="ECO:0007669"/>
    <property type="project" value="UniProtKB-KW"/>
</dbReference>
<keyword evidence="10" id="KW-1185">Reference proteome</keyword>
<evidence type="ECO:0000259" key="8">
    <source>
        <dbReference type="Pfam" id="PF13359"/>
    </source>
</evidence>
<dbReference type="GO" id="GO:0004518">
    <property type="term" value="F:nuclease activity"/>
    <property type="evidence" value="ECO:0007669"/>
    <property type="project" value="UniProtKB-KW"/>
</dbReference>
<sequence>MMCFLIIFFTGETFKNLSYHSFLKPYLWIVVQCPDTVEEWKQVADGFQAQWNFPNYLGALDGKHSNKSKHSSSTVVMALVDSGYRLLRVDVGFSGWASDGRSFGGRSLQDALRNRTLNIPAPAPLPLSDQLVPYCIAADESIPLREKQRIFNYRLSRVQRVMENAFGILANCFQVLLADLNIKDSAKVEDIVLACCALHNFLQVESGDLYVAGIADQEGPDQLTVPRRWRRDPDLQQHRHELCRYFMLDVGAVPFQWGRIQDMAVYCAGDVI</sequence>
<dbReference type="PANTHER" id="PTHR22930">
    <property type="match status" value="1"/>
</dbReference>
<evidence type="ECO:0000256" key="6">
    <source>
        <dbReference type="ARBA" id="ARBA00022801"/>
    </source>
</evidence>
<evidence type="ECO:0000256" key="5">
    <source>
        <dbReference type="ARBA" id="ARBA00022723"/>
    </source>
</evidence>
<feature type="domain" description="DDE Tnp4" evidence="8">
    <location>
        <begin position="45"/>
        <end position="200"/>
    </location>
</feature>
<evidence type="ECO:0000256" key="2">
    <source>
        <dbReference type="ARBA" id="ARBA00004123"/>
    </source>
</evidence>
<dbReference type="Proteomes" id="UP000261620">
    <property type="component" value="Unplaced"/>
</dbReference>
<reference evidence="9" key="2">
    <citation type="submission" date="2025-09" db="UniProtKB">
        <authorList>
            <consortium name="Ensembl"/>
        </authorList>
    </citation>
    <scope>IDENTIFICATION</scope>
</reference>
<dbReference type="Ensembl" id="ENSMMOT00000019302.1">
    <property type="protein sequence ID" value="ENSMMOP00000018987.1"/>
    <property type="gene ID" value="ENSMMOG00000014373.1"/>
</dbReference>
<dbReference type="Pfam" id="PF13359">
    <property type="entry name" value="DDE_Tnp_4"/>
    <property type="match status" value="1"/>
</dbReference>
<name>A0A3Q3X1M9_MOLML</name>
<evidence type="ECO:0000256" key="4">
    <source>
        <dbReference type="ARBA" id="ARBA00022722"/>
    </source>
</evidence>
<evidence type="ECO:0000256" key="3">
    <source>
        <dbReference type="ARBA" id="ARBA00006958"/>
    </source>
</evidence>
<comment type="cofactor">
    <cofactor evidence="1">
        <name>a divalent metal cation</name>
        <dbReference type="ChEBI" id="CHEBI:60240"/>
    </cofactor>
</comment>
<keyword evidence="7" id="KW-0539">Nucleus</keyword>
<comment type="similarity">
    <text evidence="3">Belongs to the HARBI1 family.</text>
</comment>